<feature type="active site" description="Charge relay system" evidence="5 6">
    <location>
        <position position="449"/>
    </location>
</feature>
<feature type="transmembrane region" description="Helical" evidence="8">
    <location>
        <begin position="818"/>
        <end position="841"/>
    </location>
</feature>
<keyword evidence="2 6" id="KW-0645">Protease</keyword>
<dbReference type="OrthoDB" id="9813435at2"/>
<dbReference type="InterPro" id="IPR015500">
    <property type="entry name" value="Peptidase_S8_subtilisin-rel"/>
</dbReference>
<keyword evidence="8" id="KW-1133">Transmembrane helix</keyword>
<keyword evidence="9" id="KW-0732">Signal</keyword>
<feature type="region of interest" description="Disordered" evidence="7">
    <location>
        <begin position="660"/>
        <end position="683"/>
    </location>
</feature>
<evidence type="ECO:0000256" key="3">
    <source>
        <dbReference type="ARBA" id="ARBA00022801"/>
    </source>
</evidence>
<keyword evidence="4 6" id="KW-0720">Serine protease</keyword>
<feature type="active site" description="Charge relay system" evidence="5 6">
    <location>
        <position position="250"/>
    </location>
</feature>
<evidence type="ECO:0000256" key="9">
    <source>
        <dbReference type="SAM" id="SignalP"/>
    </source>
</evidence>
<gene>
    <name evidence="11" type="ORF">SAMN06309945_0948</name>
</gene>
<feature type="region of interest" description="Disordered" evidence="7">
    <location>
        <begin position="728"/>
        <end position="804"/>
    </location>
</feature>
<keyword evidence="12" id="KW-1185">Reference proteome</keyword>
<evidence type="ECO:0000256" key="1">
    <source>
        <dbReference type="ARBA" id="ARBA00011073"/>
    </source>
</evidence>
<dbReference type="Gene3D" id="3.40.50.200">
    <property type="entry name" value="Peptidase S8/S53 domain"/>
    <property type="match status" value="1"/>
</dbReference>
<dbReference type="PANTHER" id="PTHR43806">
    <property type="entry name" value="PEPTIDASE S8"/>
    <property type="match status" value="1"/>
</dbReference>
<dbReference type="PROSITE" id="PS00137">
    <property type="entry name" value="SUBTILASE_HIS"/>
    <property type="match status" value="1"/>
</dbReference>
<keyword evidence="8" id="KW-0812">Transmembrane</keyword>
<dbReference type="InterPro" id="IPR022398">
    <property type="entry name" value="Peptidase_S8_His-AS"/>
</dbReference>
<protein>
    <submittedName>
        <fullName evidence="11">Subtilase family protein</fullName>
    </submittedName>
</protein>
<evidence type="ECO:0000256" key="8">
    <source>
        <dbReference type="SAM" id="Phobius"/>
    </source>
</evidence>
<evidence type="ECO:0000256" key="6">
    <source>
        <dbReference type="PROSITE-ProRule" id="PRU01240"/>
    </source>
</evidence>
<dbReference type="Pfam" id="PF00082">
    <property type="entry name" value="Peptidase_S8"/>
    <property type="match status" value="1"/>
</dbReference>
<dbReference type="GO" id="GO:0006508">
    <property type="term" value="P:proteolysis"/>
    <property type="evidence" value="ECO:0007669"/>
    <property type="project" value="UniProtKB-KW"/>
</dbReference>
<evidence type="ECO:0000256" key="7">
    <source>
        <dbReference type="SAM" id="MobiDB-lite"/>
    </source>
</evidence>
<proteinExistence type="inferred from homology"/>
<evidence type="ECO:0000313" key="12">
    <source>
        <dbReference type="Proteomes" id="UP000190857"/>
    </source>
</evidence>
<dbReference type="InterPro" id="IPR050131">
    <property type="entry name" value="Peptidase_S8_subtilisin-like"/>
</dbReference>
<evidence type="ECO:0000256" key="5">
    <source>
        <dbReference type="PIRSR" id="PIRSR615500-1"/>
    </source>
</evidence>
<dbReference type="InterPro" id="IPR023828">
    <property type="entry name" value="Peptidase_S8_Ser-AS"/>
</dbReference>
<dbReference type="InterPro" id="IPR036852">
    <property type="entry name" value="Peptidase_S8/S53_dom_sf"/>
</dbReference>
<comment type="similarity">
    <text evidence="1 6">Belongs to the peptidase S8 family.</text>
</comment>
<name>A0A1T5IX33_9MICO</name>
<dbReference type="AlphaFoldDB" id="A0A1T5IX33"/>
<evidence type="ECO:0000256" key="2">
    <source>
        <dbReference type="ARBA" id="ARBA00022670"/>
    </source>
</evidence>
<dbReference type="RefSeq" id="WP_079727087.1">
    <property type="nucleotide sequence ID" value="NZ_FUZP01000001.1"/>
</dbReference>
<dbReference type="PROSITE" id="PS51892">
    <property type="entry name" value="SUBTILASE"/>
    <property type="match status" value="1"/>
</dbReference>
<reference evidence="11 12" key="1">
    <citation type="submission" date="2017-02" db="EMBL/GenBank/DDBJ databases">
        <authorList>
            <person name="Peterson S.W."/>
        </authorList>
    </citation>
    <scope>NUCLEOTIDE SEQUENCE [LARGE SCALE GENOMIC DNA]</scope>
    <source>
        <strain evidence="11 12">VKM Ac-2059</strain>
    </source>
</reference>
<dbReference type="GO" id="GO:0004252">
    <property type="term" value="F:serine-type endopeptidase activity"/>
    <property type="evidence" value="ECO:0007669"/>
    <property type="project" value="UniProtKB-UniRule"/>
</dbReference>
<keyword evidence="8" id="KW-0472">Membrane</keyword>
<dbReference type="STRING" id="123320.SAMN06309945_0948"/>
<dbReference type="SUPFAM" id="SSF52743">
    <property type="entry name" value="Subtilisin-like"/>
    <property type="match status" value="1"/>
</dbReference>
<keyword evidence="3 6" id="KW-0378">Hydrolase</keyword>
<sequence>MSAALSPARWRRRATQAAATASLVCLVGLGAGSAHAVGVGTSLDDAANPARLTVSAPVDQVARAGSSVARAAASTWTPIEGEPMNYAVNGGTGTAAATSASTAIVAAGGRVLVAYPEIGVTIAQSTRAAFATDVAATAGIDSVGPTRTRAVTDGATPPAPMPLAETVSSPVDPDLPEEGDAWDVAATRTAAAHRVTTGSADVVVGIADSGVDDTHPDLAGRVDPALSVGCSVNGVADSNRAAWLPDTSPHGTHVAGTVGAAQNGSGIVGVAPSTTLAAIKIGNADGFIYPEYVICGMMWAAATGMDVVNHSYFVDPWLGWCPDQASQAAGLEATRRAFAYATGKNVLSVAASGNYGLDFDARTLDSQSPDDGKPSPRPVTGACTMPPAGLPGVLGVGASESESSSGETRYATLSNYGGDTVDIVAPGISIWSSTPPTGESLYAPFPGTSMASPHVAGAAALVKAQHPNASPAEIITILTDAARAGTCPVGASDCPDVDPRRMGAGHLDVAASLGITTPDTAATIGITSRKLSTTENSPVVATGFRPGESVDVRLTQGEAVHHLTTAVADARGEVHTSVRASLTTGTAPVTLTAVGSASGASADTPVRVVAGVAAPAITSPTAGAQVPVGVITISGTAAPGAAVSVLLTKPTWDPNVDGAFPQPPAAGPGEPVPFDPSTGISTARGLADATGAWSVTFTVPANAYSVSVRQRVDGVVSPASPAVAFEAVAGVPTGTPSPEPTTEPTPTAEPTSPATDTPTPQPTAGTGGSTADSADAASHGSPTATATAPHSTGSSDATATRPGSDARASLAASGASDVVILAIAAIAGLLLAAGAAIVTAARRVR</sequence>
<dbReference type="InterPro" id="IPR000209">
    <property type="entry name" value="Peptidase_S8/S53_dom"/>
</dbReference>
<feature type="signal peptide" evidence="9">
    <location>
        <begin position="1"/>
        <end position="36"/>
    </location>
</feature>
<feature type="active site" description="Charge relay system" evidence="5 6">
    <location>
        <position position="208"/>
    </location>
</feature>
<feature type="compositionally biased region" description="Low complexity" evidence="7">
    <location>
        <begin position="744"/>
        <end position="795"/>
    </location>
</feature>
<feature type="domain" description="Peptidase S8/S53" evidence="10">
    <location>
        <begin position="201"/>
        <end position="483"/>
    </location>
</feature>
<dbReference type="PROSITE" id="PS00138">
    <property type="entry name" value="SUBTILASE_SER"/>
    <property type="match status" value="1"/>
</dbReference>
<dbReference type="EMBL" id="FUZP01000001">
    <property type="protein sequence ID" value="SKC43730.1"/>
    <property type="molecule type" value="Genomic_DNA"/>
</dbReference>
<evidence type="ECO:0000313" key="11">
    <source>
        <dbReference type="EMBL" id="SKC43730.1"/>
    </source>
</evidence>
<dbReference type="PANTHER" id="PTHR43806:SF11">
    <property type="entry name" value="CEREVISIN-RELATED"/>
    <property type="match status" value="1"/>
</dbReference>
<evidence type="ECO:0000259" key="10">
    <source>
        <dbReference type="Pfam" id="PF00082"/>
    </source>
</evidence>
<feature type="region of interest" description="Disordered" evidence="7">
    <location>
        <begin position="362"/>
        <end position="382"/>
    </location>
</feature>
<dbReference type="PRINTS" id="PR00723">
    <property type="entry name" value="SUBTILISIN"/>
</dbReference>
<feature type="chain" id="PRO_5012075164" evidence="9">
    <location>
        <begin position="37"/>
        <end position="845"/>
    </location>
</feature>
<dbReference type="Proteomes" id="UP000190857">
    <property type="component" value="Unassembled WGS sequence"/>
</dbReference>
<evidence type="ECO:0000256" key="4">
    <source>
        <dbReference type="ARBA" id="ARBA00022825"/>
    </source>
</evidence>
<accession>A0A1T5IX33</accession>
<feature type="compositionally biased region" description="Pro residues" evidence="7">
    <location>
        <begin position="661"/>
        <end position="674"/>
    </location>
</feature>
<organism evidence="11 12">
    <name type="scientific">Okibacterium fritillariae</name>
    <dbReference type="NCBI Taxonomy" id="123320"/>
    <lineage>
        <taxon>Bacteria</taxon>
        <taxon>Bacillati</taxon>
        <taxon>Actinomycetota</taxon>
        <taxon>Actinomycetes</taxon>
        <taxon>Micrococcales</taxon>
        <taxon>Microbacteriaceae</taxon>
        <taxon>Okibacterium</taxon>
    </lineage>
</organism>